<dbReference type="Pfam" id="PF00132">
    <property type="entry name" value="Hexapep"/>
    <property type="match status" value="1"/>
</dbReference>
<dbReference type="InterPro" id="IPR011004">
    <property type="entry name" value="Trimer_LpxA-like_sf"/>
</dbReference>
<dbReference type="SUPFAM" id="SSF51161">
    <property type="entry name" value="Trimeric LpxA-like enzymes"/>
    <property type="match status" value="1"/>
</dbReference>
<dbReference type="PANTHER" id="PTHR23416">
    <property type="entry name" value="SIALIC ACID SYNTHASE-RELATED"/>
    <property type="match status" value="1"/>
</dbReference>
<proteinExistence type="predicted"/>
<dbReference type="InterPro" id="IPR001451">
    <property type="entry name" value="Hexapep"/>
</dbReference>
<organism evidence="1 2">
    <name type="scientific">Paenibacillus medicaginis</name>
    <dbReference type="NCBI Taxonomy" id="1470560"/>
    <lineage>
        <taxon>Bacteria</taxon>
        <taxon>Bacillati</taxon>
        <taxon>Bacillota</taxon>
        <taxon>Bacilli</taxon>
        <taxon>Bacillales</taxon>
        <taxon>Paenibacillaceae</taxon>
        <taxon>Paenibacillus</taxon>
    </lineage>
</organism>
<evidence type="ECO:0000313" key="2">
    <source>
        <dbReference type="Proteomes" id="UP001580430"/>
    </source>
</evidence>
<dbReference type="Gene3D" id="2.160.10.10">
    <property type="entry name" value="Hexapeptide repeat proteins"/>
    <property type="match status" value="1"/>
</dbReference>
<dbReference type="Proteomes" id="UP001580430">
    <property type="component" value="Unassembled WGS sequence"/>
</dbReference>
<gene>
    <name evidence="1" type="ORF">ACE5LO_12715</name>
</gene>
<reference evidence="1 2" key="1">
    <citation type="submission" date="2024-09" db="EMBL/GenBank/DDBJ databases">
        <title>Paenibacillus zeirhizospherea sp. nov., isolated from surface of the maize (Zea mays) roots in a horticulture field, Hungary.</title>
        <authorList>
            <person name="Marton D."/>
            <person name="Farkas M."/>
            <person name="Bedics A."/>
            <person name="Toth E."/>
            <person name="Tancsics A."/>
            <person name="Boka K."/>
            <person name="Marati G."/>
            <person name="Kriszt B."/>
            <person name="Cserhati M."/>
        </authorList>
    </citation>
    <scope>NUCLEOTIDE SEQUENCE [LARGE SCALE GENOMIC DNA]</scope>
    <source>
        <strain evidence="1 2">JCM 18446</strain>
    </source>
</reference>
<accession>A0ABV5C1M9</accession>
<comment type="caution">
    <text evidence="1">The sequence shown here is derived from an EMBL/GenBank/DDBJ whole genome shotgun (WGS) entry which is preliminary data.</text>
</comment>
<dbReference type="EMBL" id="JBHIRY010000010">
    <property type="protein sequence ID" value="MFB5761255.1"/>
    <property type="molecule type" value="Genomic_DNA"/>
</dbReference>
<dbReference type="InterPro" id="IPR051159">
    <property type="entry name" value="Hexapeptide_acetyltransf"/>
</dbReference>
<dbReference type="RefSeq" id="WP_375520429.1">
    <property type="nucleotide sequence ID" value="NZ_JBHIRY010000010.1"/>
</dbReference>
<evidence type="ECO:0000313" key="1">
    <source>
        <dbReference type="EMBL" id="MFB5761255.1"/>
    </source>
</evidence>
<name>A0ABV5C1M9_9BACL</name>
<sequence>MGNHTLFGPNVTVCGGVTIGDGCVIGAGSVVTRDIPASRDGNYVPSMVFSCMKNS</sequence>
<keyword evidence="2" id="KW-1185">Reference proteome</keyword>
<protein>
    <submittedName>
        <fullName evidence="1">DapH/DapD/GlmU-related protein</fullName>
    </submittedName>
</protein>